<feature type="non-terminal residue" evidence="1">
    <location>
        <position position="1"/>
    </location>
</feature>
<proteinExistence type="predicted"/>
<gene>
    <name evidence="1" type="primary">ORF26789</name>
</gene>
<protein>
    <submittedName>
        <fullName evidence="1">Uncharacterized protein</fullName>
    </submittedName>
</protein>
<dbReference type="EMBL" id="HACG01009233">
    <property type="protein sequence ID" value="CEK56098.1"/>
    <property type="molecule type" value="Transcribed_RNA"/>
</dbReference>
<name>A0A0B6YIP6_9EUPU</name>
<sequence>PLVSKPNPNALVFRGLTRAQSKRLNSPIRPYIEPLPSLQKYQTVNRPEYIQQKNLEAVELKRKTQAETMLDDPKKMKRA</sequence>
<reference evidence="1" key="1">
    <citation type="submission" date="2014-12" db="EMBL/GenBank/DDBJ databases">
        <title>Insight into the proteome of Arion vulgaris.</title>
        <authorList>
            <person name="Aradska J."/>
            <person name="Bulat T."/>
            <person name="Smidak R."/>
            <person name="Sarate P."/>
            <person name="Gangsoo J."/>
            <person name="Sialana F."/>
            <person name="Bilban M."/>
            <person name="Lubec G."/>
        </authorList>
    </citation>
    <scope>NUCLEOTIDE SEQUENCE</scope>
    <source>
        <tissue evidence="1">Skin</tissue>
    </source>
</reference>
<evidence type="ECO:0000313" key="1">
    <source>
        <dbReference type="EMBL" id="CEK56098.1"/>
    </source>
</evidence>
<organism evidence="1">
    <name type="scientific">Arion vulgaris</name>
    <dbReference type="NCBI Taxonomy" id="1028688"/>
    <lineage>
        <taxon>Eukaryota</taxon>
        <taxon>Metazoa</taxon>
        <taxon>Spiralia</taxon>
        <taxon>Lophotrochozoa</taxon>
        <taxon>Mollusca</taxon>
        <taxon>Gastropoda</taxon>
        <taxon>Heterobranchia</taxon>
        <taxon>Euthyneura</taxon>
        <taxon>Panpulmonata</taxon>
        <taxon>Eupulmonata</taxon>
        <taxon>Stylommatophora</taxon>
        <taxon>Helicina</taxon>
        <taxon>Arionoidea</taxon>
        <taxon>Arionidae</taxon>
        <taxon>Arion</taxon>
    </lineage>
</organism>
<feature type="non-terminal residue" evidence="1">
    <location>
        <position position="79"/>
    </location>
</feature>
<dbReference type="AlphaFoldDB" id="A0A0B6YIP6"/>
<accession>A0A0B6YIP6</accession>